<dbReference type="Gene3D" id="1.25.10.10">
    <property type="entry name" value="Leucine-rich Repeat Variant"/>
    <property type="match status" value="4"/>
</dbReference>
<evidence type="ECO:0000313" key="5">
    <source>
        <dbReference type="EMBL" id="KAL0099683.1"/>
    </source>
</evidence>
<proteinExistence type="predicted"/>
<dbReference type="PANTHER" id="PTHR17695:SF11">
    <property type="entry name" value="SMALL SUBUNIT PROCESSOME COMPONENT 20 HOMOLOG"/>
    <property type="match status" value="1"/>
</dbReference>
<dbReference type="InterPro" id="IPR046523">
    <property type="entry name" value="UTP20_dom"/>
</dbReference>
<dbReference type="InterPro" id="IPR011430">
    <property type="entry name" value="UTP20_N"/>
</dbReference>
<dbReference type="Pfam" id="PF23099">
    <property type="entry name" value="UTP20_C"/>
    <property type="match status" value="1"/>
</dbReference>
<dbReference type="PANTHER" id="PTHR17695">
    <property type="entry name" value="SMALL SUBUNIT PROCESSOME COMPONENT 20 HOMOLOG"/>
    <property type="match status" value="1"/>
</dbReference>
<evidence type="ECO:0000256" key="1">
    <source>
        <dbReference type="SAM" id="MobiDB-lite"/>
    </source>
</evidence>
<protein>
    <recommendedName>
        <fullName evidence="7">Small subunit processome component 20 homolog</fullName>
    </recommendedName>
</protein>
<evidence type="ECO:0000313" key="6">
    <source>
        <dbReference type="Proteomes" id="UP001430953"/>
    </source>
</evidence>
<evidence type="ECO:0000259" key="2">
    <source>
        <dbReference type="Pfam" id="PF07539"/>
    </source>
</evidence>
<dbReference type="GO" id="GO:0032040">
    <property type="term" value="C:small-subunit processome"/>
    <property type="evidence" value="ECO:0007669"/>
    <property type="project" value="TreeGrafter"/>
</dbReference>
<dbReference type="EMBL" id="JADYXP020000027">
    <property type="protein sequence ID" value="KAL0099683.1"/>
    <property type="molecule type" value="Genomic_DNA"/>
</dbReference>
<dbReference type="InterPro" id="IPR011989">
    <property type="entry name" value="ARM-like"/>
</dbReference>
<dbReference type="InterPro" id="IPR057525">
    <property type="entry name" value="UTP20_C"/>
</dbReference>
<evidence type="ECO:0000259" key="3">
    <source>
        <dbReference type="Pfam" id="PF20416"/>
    </source>
</evidence>
<feature type="region of interest" description="Disordered" evidence="1">
    <location>
        <begin position="2725"/>
        <end position="2746"/>
    </location>
</feature>
<name>A0AAW2EAH4_9HYME</name>
<comment type="caution">
    <text evidence="5">The sequence shown here is derived from an EMBL/GenBank/DDBJ whole genome shotgun (WGS) entry which is preliminary data.</text>
</comment>
<dbReference type="GO" id="GO:0030686">
    <property type="term" value="C:90S preribosome"/>
    <property type="evidence" value="ECO:0007669"/>
    <property type="project" value="TreeGrafter"/>
</dbReference>
<dbReference type="Pfam" id="PF20416">
    <property type="entry name" value="UTP20"/>
    <property type="match status" value="1"/>
</dbReference>
<feature type="compositionally biased region" description="Acidic residues" evidence="1">
    <location>
        <begin position="1705"/>
        <end position="1715"/>
    </location>
</feature>
<gene>
    <name evidence="5" type="ORF">PUN28_019823</name>
</gene>
<dbReference type="InterPro" id="IPR016024">
    <property type="entry name" value="ARM-type_fold"/>
</dbReference>
<evidence type="ECO:0000259" key="4">
    <source>
        <dbReference type="Pfam" id="PF23099"/>
    </source>
</evidence>
<sequence length="2762" mass="316979">MKTKPTRHKKANVFRFKPFSERVTEIDVDVFHRVAHRNEDDVEEVETYFHETLQKWNVLNLTDGYTAFKKEVRNIITLPQLLHKKQHVIDTLMLYLRKRDPLFLQPILELVVAAARDLQKDFYDCFPEFLSEIIYLLQTKDADQIEYAFTTLAYLFKFLWRYLTKNIKTVVPLLLPLLGDTQPVYINRFAAESFAFVVRKIKDKDSFLKLILRILQDRNEKAKGNEILGCGKLLFEVVSGTTGQFHSCGEQMLLLYFNALRDESINQTLTYEVLQEIITCILQNVHPQKCDVMWNVILKIMDTFVEKSKSSLEFSEEKHALILFLRLVSIIINCKNGRFLIDAASLTKRFVVMLDAFNEDSSILQEVINVSVATLLASSVKLMQENSSQLILKIMAVNDMELLYSSVENLIHYSSFETLVLPHVLRRSVSNGFDGKTLLLLAKIIVAKGPPCLNGITLEKWKKYILDIRNIETKSIDYLSQELKTLSTDTVSLDALRILIILPHLKPLREDFKNILRDGLLFLYKKLSKYESANDAADIDKTAFIFLLTLESLMHVSEPSSLHELLIKADVNIIDLVNYDNEYILNAVDLCLTYFSASEYHASYINSASFDKLNDSIVKKFSSPYSNVRLIVAHLYSLFANVEDLKRPSMQKSEKSVMELVYLIESESATIQNYRNKLLHLQALEFQGLAISNLNQKYYEFPLRCLIGNLYVNFSLLWQPVSAIIATYANKECAQFWPTFLAELTSNNAPEIEKKSSFDCHVISSLKARIEKHDDKPDFENYKILLWKCMAHFSHYAETKNRDLTGLYIDFVNANFFKSNSNEGKYCDVEKRKETIDTNNDTDDENESDEERNKIIKIAQADAMKRSNKVKLLLAQMEIFNKVQNPKMMHREAELQQIYLDMISSRNADVQKAALNCLLAYKYKYLLPYKESLYGLIDEKNLKNELARFKLDQESNMIEQEHRDSLIPIIMRIIYAKMIMKTGMRTGGKAGGFARRKIILRFLGGAQEDEMIVFVKMAFRPFKSYVSLEVDESFDLRKYAGNIVDTVDLNNVMPPKRMQSTVNLLAIMIEQFGGKMSMKLLPRLLRILICVLAEVNGILQRSGEVYSGYLSTIKNVRTSCVGILARFFTHFEDYNWKRHEIDAVFHVAIFPLLEKLPVEGIHSPTTLLKLFMAWSQNSRYYPLFAKHQEDNKSITPLPYIIRLLSNSKTHQSVVNAILEMIEKMLTLQDYGKSSENAMQIDDAPFLPLTPILGDVLEVEEKVLSSGINYGSAILLPHVPQILEFIKNRLKRSNRGISKTELIILSRISEFVTDADTCDTVLKLIVPVLIKKATFGGNEETVVELLTTVANLIKIVNKPEVHLRSIVPLIGSVSDVPARKACLQLCRTIAEKSAEEHREAMIKDCEVLAALNAWDRKWVEQPDFQKRLDTFILINRMAEENVINLEFGVAVIYNCFYFLKTESDLAMRDCSGQCLKLVAAKLARDHQSDILNRRYLLDDTILPLIRKGITSKNEAVRFQSIALLGHMALECADVHPVLRDLSLLANKIDPEVDFFENLQHLQLYRRARALLKFCTLAKTLQKPFNPKTLTQFILPLCQSYLCNETFIHKNSLVDAAIETVGMVCKLLPWHHYEIILKYYLNKLRTSTEFQKQVVRIVVIILDSFHYDLSKYKPAEKIAEATSTGSKDNAALVAENKAANDTKIGEDENLENTEQENEEKLQEALNDENVEGVEEIIEKDRDTIKENVPIIERQTLLSQYGAKKVVFSISNGLLFQLHRSIMAKTRQDSSHKVNKKKTAFETEEDDLLRVPIALALVKLLQKMPENLLDANLPGIFMKLCTFLKSRLDSVRRATREILQKIMITLGPKYLHHLLKEMNTLLTKGFQVHVLVYTIQAVLLALKPYFQKFDINDNLQSILSVCKVDLFGLTAEEKEVVGIIKNVSEAKSTKSFDIFHILAEFITESCLLDLILPLKEMLLKTHSHKTIHKIVECLRNVTLGLADNIYIPLEQLLIFLYGIISESIPCLMPEKDKKLAEEQQKGEAKALAPQQSNYFLIPAEPKNRMGIKVTAKTTKHANVHVIIEFGLKLYHILLKRDKVSSAEYKHYLEPFVIVLSDCLKSQHVKLCTLALQCLNWMVKMNLDSMQTSITDISTSMFSILHKYAAAGLSKGDNFDLVMATFKCMSVVIRDVKYFTIDADQLRILILYAEQDLHDSDKHATAFTLLKAVIHRKMIIDEMHTVMEKVAMLSITSELEHVKSQSRSVFYSYLMNYPLGKHLDKHIYFYLTQLSYEMQPGRLSALEMIHAIVVGFPLKTLTRRAEIIFIMTGTRLVDDDDPTCRKLCAKCIKEMLVRISFNDKNKLFDKWPVKWLNDPEIKYRTLAAQLCGIFVTVEKSDFDSRLPQVLPLLLKQFHAKFSLASDTKLDKCMESDYAVCSQENSNLKEERTKDHHIIQVLQLLLKIAHHTSFLTIEKHKDFIDSFAEYSQDLLAHPHLWVRLEAAQLIGFILATLDVEKIVELLNNPESDTTHKGYMYSKPSDTLKSLILDLVAQLYPDMTFEQLADQVVKNLIFIAKILKSVSGSVAKDHEQGDESTAKNSNNLSLLWLMRRLRRAINIEITQAPKSTSVRTATFKFIAGIVTAVPMEYLNSILFNLMSPLVREMTTTEEANVELRRLAKEVAAMIKKSIGNEEYVKILNRVQQKLDIKKAERRKVRVQQFVTDPELAAKRKIAKQQKKKEAKKRKLDTLKGRKIIKKRKKKELDNDL</sequence>
<reference evidence="5 6" key="1">
    <citation type="submission" date="2023-03" db="EMBL/GenBank/DDBJ databases">
        <title>High recombination rates correlate with genetic variation in Cardiocondyla obscurior ants.</title>
        <authorList>
            <person name="Errbii M."/>
        </authorList>
    </citation>
    <scope>NUCLEOTIDE SEQUENCE [LARGE SCALE GENOMIC DNA]</scope>
    <source>
        <strain evidence="5">Alpha-2009</strain>
        <tissue evidence="5">Whole body</tissue>
    </source>
</reference>
<dbReference type="InterPro" id="IPR052575">
    <property type="entry name" value="SSU_processome_comp_20"/>
</dbReference>
<organism evidence="5 6">
    <name type="scientific">Cardiocondyla obscurior</name>
    <dbReference type="NCBI Taxonomy" id="286306"/>
    <lineage>
        <taxon>Eukaryota</taxon>
        <taxon>Metazoa</taxon>
        <taxon>Ecdysozoa</taxon>
        <taxon>Arthropoda</taxon>
        <taxon>Hexapoda</taxon>
        <taxon>Insecta</taxon>
        <taxon>Pterygota</taxon>
        <taxon>Neoptera</taxon>
        <taxon>Endopterygota</taxon>
        <taxon>Hymenoptera</taxon>
        <taxon>Apocrita</taxon>
        <taxon>Aculeata</taxon>
        <taxon>Formicoidea</taxon>
        <taxon>Formicidae</taxon>
        <taxon>Myrmicinae</taxon>
        <taxon>Cardiocondyla</taxon>
    </lineage>
</organism>
<dbReference type="Pfam" id="PF07539">
    <property type="entry name" value="UTP20_N"/>
    <property type="match status" value="1"/>
</dbReference>
<accession>A0AAW2EAH4</accession>
<feature type="domain" description="U3 small nucleolar RNA-associated protein 20 N-terminal" evidence="2">
    <location>
        <begin position="871"/>
        <end position="1512"/>
    </location>
</feature>
<dbReference type="Proteomes" id="UP001430953">
    <property type="component" value="Unassembled WGS sequence"/>
</dbReference>
<feature type="domain" description="U3 small nucleolar RNA-associated protein 20 C-terminal" evidence="4">
    <location>
        <begin position="2375"/>
        <end position="2742"/>
    </location>
</feature>
<feature type="region of interest" description="Disordered" evidence="1">
    <location>
        <begin position="1700"/>
        <end position="1722"/>
    </location>
</feature>
<evidence type="ECO:0008006" key="7">
    <source>
        <dbReference type="Google" id="ProtNLM"/>
    </source>
</evidence>
<dbReference type="SUPFAM" id="SSF48371">
    <property type="entry name" value="ARM repeat"/>
    <property type="match status" value="3"/>
</dbReference>
<keyword evidence="6" id="KW-1185">Reference proteome</keyword>
<feature type="domain" description="U3 small nucleolar RNA-associated protein 20" evidence="3">
    <location>
        <begin position="1801"/>
        <end position="2017"/>
    </location>
</feature>